<evidence type="ECO:0000256" key="5">
    <source>
        <dbReference type="ARBA" id="ARBA00023136"/>
    </source>
</evidence>
<evidence type="ECO:0000259" key="7">
    <source>
        <dbReference type="Pfam" id="PF13244"/>
    </source>
</evidence>
<comment type="caution">
    <text evidence="8">The sequence shown here is derived from an EMBL/GenBank/DDBJ whole genome shotgun (WGS) entry which is preliminary data.</text>
</comment>
<dbReference type="InterPro" id="IPR025383">
    <property type="entry name" value="MrpA_C/MbhD"/>
</dbReference>
<feature type="transmembrane region" description="Helical" evidence="6">
    <location>
        <begin position="44"/>
        <end position="68"/>
    </location>
</feature>
<dbReference type="EMBL" id="NBVN01000004">
    <property type="protein sequence ID" value="PUA32571.1"/>
    <property type="molecule type" value="Genomic_DNA"/>
</dbReference>
<gene>
    <name evidence="8" type="ORF">B7O98_05830</name>
</gene>
<sequence>MLAVFLTIALLFTYKTLVEKDLLKAVIYSAVESASYTVVFTSLFAPDLALAYVAIGVGVYSALFLLVISRTERFEGGDSNA</sequence>
<evidence type="ECO:0000256" key="4">
    <source>
        <dbReference type="ARBA" id="ARBA00022989"/>
    </source>
</evidence>
<evidence type="ECO:0000256" key="2">
    <source>
        <dbReference type="ARBA" id="ARBA00022475"/>
    </source>
</evidence>
<feature type="domain" description="MrpA C-terminal/MbhD" evidence="7">
    <location>
        <begin position="8"/>
        <end position="73"/>
    </location>
</feature>
<proteinExistence type="predicted"/>
<protein>
    <submittedName>
        <fullName evidence="8">Sodium:proton antiporter</fullName>
    </submittedName>
</protein>
<evidence type="ECO:0000256" key="6">
    <source>
        <dbReference type="SAM" id="Phobius"/>
    </source>
</evidence>
<keyword evidence="3 6" id="KW-0812">Transmembrane</keyword>
<keyword evidence="2" id="KW-1003">Cell membrane</keyword>
<dbReference type="GO" id="GO:0005886">
    <property type="term" value="C:plasma membrane"/>
    <property type="evidence" value="ECO:0007669"/>
    <property type="project" value="UniProtKB-SubCell"/>
</dbReference>
<dbReference type="Pfam" id="PF13244">
    <property type="entry name" value="MbhD"/>
    <property type="match status" value="1"/>
</dbReference>
<dbReference type="Proteomes" id="UP000244093">
    <property type="component" value="Unassembled WGS sequence"/>
</dbReference>
<reference evidence="8 9" key="1">
    <citation type="journal article" date="2018" name="Syst. Appl. Microbiol.">
        <title>A new symbiotic nanoarchaeote (Candidatus Nanoclepta minutus) and its host (Zestosphaera tikiterensis gen. nov., sp. nov.) from a New Zealand hot spring.</title>
        <authorList>
            <person name="St John E."/>
            <person name="Liu Y."/>
            <person name="Podar M."/>
            <person name="Stott M.B."/>
            <person name="Meneghin J."/>
            <person name="Chen Z."/>
            <person name="Lagutin K."/>
            <person name="Mitchell K."/>
            <person name="Reysenbach A.L."/>
        </authorList>
    </citation>
    <scope>NUCLEOTIDE SEQUENCE [LARGE SCALE GENOMIC DNA]</scope>
    <source>
        <strain evidence="8">NZ3</strain>
    </source>
</reference>
<keyword evidence="4 6" id="KW-1133">Transmembrane helix</keyword>
<accession>A0A2R7Y4V4</accession>
<evidence type="ECO:0000313" key="9">
    <source>
        <dbReference type="Proteomes" id="UP000244093"/>
    </source>
</evidence>
<evidence type="ECO:0000256" key="3">
    <source>
        <dbReference type="ARBA" id="ARBA00022692"/>
    </source>
</evidence>
<evidence type="ECO:0000313" key="8">
    <source>
        <dbReference type="EMBL" id="PUA32571.1"/>
    </source>
</evidence>
<name>A0A2R7Y4V4_9CREN</name>
<organism evidence="8 9">
    <name type="scientific">Zestosphaera tikiterensis</name>
    <dbReference type="NCBI Taxonomy" id="1973259"/>
    <lineage>
        <taxon>Archaea</taxon>
        <taxon>Thermoproteota</taxon>
        <taxon>Thermoprotei</taxon>
        <taxon>Desulfurococcales</taxon>
        <taxon>Desulfurococcaceae</taxon>
        <taxon>Zestosphaera</taxon>
    </lineage>
</organism>
<dbReference type="AlphaFoldDB" id="A0A2R7Y4V4"/>
<comment type="subcellular location">
    <subcellularLocation>
        <location evidence="1">Cell membrane</location>
        <topology evidence="1">Multi-pass membrane protein</topology>
    </subcellularLocation>
</comment>
<keyword evidence="5 6" id="KW-0472">Membrane</keyword>
<evidence type="ECO:0000256" key="1">
    <source>
        <dbReference type="ARBA" id="ARBA00004651"/>
    </source>
</evidence>